<dbReference type="Proteomes" id="UP001231649">
    <property type="component" value="Chromosome 18"/>
</dbReference>
<keyword evidence="2" id="KW-1185">Reference proteome</keyword>
<reference evidence="1" key="1">
    <citation type="submission" date="2023-03" db="EMBL/GenBank/DDBJ databases">
        <title>Chromosome-level genomes of two armyworms, Mythimna separata and Mythimna loreyi, provide insights into the biosynthesis and reception of sex pheromones.</title>
        <authorList>
            <person name="Zhao H."/>
        </authorList>
    </citation>
    <scope>NUCLEOTIDE SEQUENCE</scope>
    <source>
        <strain evidence="1">BeijingLab</strain>
    </source>
</reference>
<protein>
    <submittedName>
        <fullName evidence="1">Uncharacterized protein</fullName>
    </submittedName>
</protein>
<evidence type="ECO:0000313" key="1">
    <source>
        <dbReference type="EMBL" id="KAJ8717530.1"/>
    </source>
</evidence>
<dbReference type="EMBL" id="CM056794">
    <property type="protein sequence ID" value="KAJ8717530.1"/>
    <property type="molecule type" value="Genomic_DNA"/>
</dbReference>
<sequence length="314" mass="32760">METDLSYYVVAYKGTEPQCQRAEKEVPGRRRSAVGDSAGDMQAAPARYVSVSELYSTDEVELLLDEIRELEPTSCRGEDVQDFEIAGSGCGAGAGGRSPAGTELTERSWDSHAQYRRAPPPRPRPLAPLYCRLRHLLTPRGAATLLLVLCCAGACACVWAGVGLRVGRVPLAARVRLLLLAALSSLLLHSALLVLHVTRLAALLPLDWRALGAWTCVWSALSLGAGGALTLHAVLAAPEYRWAPAPVAALLVAAAALGLGGAGAAAGVAAGGARGWLRRRAAARAWAGSPRAAYRAVPAAPPAPVASTSRDDPL</sequence>
<accession>A0ACC2QM03</accession>
<comment type="caution">
    <text evidence="1">The sequence shown here is derived from an EMBL/GenBank/DDBJ whole genome shotgun (WGS) entry which is preliminary data.</text>
</comment>
<organism evidence="1 2">
    <name type="scientific">Mythimna loreyi</name>
    <dbReference type="NCBI Taxonomy" id="667449"/>
    <lineage>
        <taxon>Eukaryota</taxon>
        <taxon>Metazoa</taxon>
        <taxon>Ecdysozoa</taxon>
        <taxon>Arthropoda</taxon>
        <taxon>Hexapoda</taxon>
        <taxon>Insecta</taxon>
        <taxon>Pterygota</taxon>
        <taxon>Neoptera</taxon>
        <taxon>Endopterygota</taxon>
        <taxon>Lepidoptera</taxon>
        <taxon>Glossata</taxon>
        <taxon>Ditrysia</taxon>
        <taxon>Noctuoidea</taxon>
        <taxon>Noctuidae</taxon>
        <taxon>Noctuinae</taxon>
        <taxon>Hadenini</taxon>
        <taxon>Mythimna</taxon>
    </lineage>
</organism>
<name>A0ACC2QM03_9NEOP</name>
<proteinExistence type="predicted"/>
<evidence type="ECO:0000313" key="2">
    <source>
        <dbReference type="Proteomes" id="UP001231649"/>
    </source>
</evidence>
<gene>
    <name evidence="1" type="ORF">PYW08_005929</name>
</gene>